<reference evidence="2 3" key="1">
    <citation type="submission" date="2020-02" db="EMBL/GenBank/DDBJ databases">
        <authorList>
            <person name="Ferguson B K."/>
        </authorList>
    </citation>
    <scope>NUCLEOTIDE SEQUENCE [LARGE SCALE GENOMIC DNA]</scope>
</reference>
<evidence type="ECO:0000313" key="3">
    <source>
        <dbReference type="Proteomes" id="UP000479000"/>
    </source>
</evidence>
<feature type="region of interest" description="Disordered" evidence="1">
    <location>
        <begin position="116"/>
        <end position="137"/>
    </location>
</feature>
<gene>
    <name evidence="2" type="ORF">NTEN_LOCUS10915</name>
</gene>
<proteinExistence type="predicted"/>
<evidence type="ECO:0000313" key="2">
    <source>
        <dbReference type="EMBL" id="CAB0005438.1"/>
    </source>
</evidence>
<accession>A0A6H5GRD0</accession>
<dbReference type="AlphaFoldDB" id="A0A6H5GRD0"/>
<organism evidence="2 3">
    <name type="scientific">Nesidiocoris tenuis</name>
    <dbReference type="NCBI Taxonomy" id="355587"/>
    <lineage>
        <taxon>Eukaryota</taxon>
        <taxon>Metazoa</taxon>
        <taxon>Ecdysozoa</taxon>
        <taxon>Arthropoda</taxon>
        <taxon>Hexapoda</taxon>
        <taxon>Insecta</taxon>
        <taxon>Pterygota</taxon>
        <taxon>Neoptera</taxon>
        <taxon>Paraneoptera</taxon>
        <taxon>Hemiptera</taxon>
        <taxon>Heteroptera</taxon>
        <taxon>Panheteroptera</taxon>
        <taxon>Cimicomorpha</taxon>
        <taxon>Miridae</taxon>
        <taxon>Dicyphina</taxon>
        <taxon>Nesidiocoris</taxon>
    </lineage>
</organism>
<dbReference type="Proteomes" id="UP000479000">
    <property type="component" value="Unassembled WGS sequence"/>
</dbReference>
<evidence type="ECO:0000256" key="1">
    <source>
        <dbReference type="SAM" id="MobiDB-lite"/>
    </source>
</evidence>
<dbReference type="EMBL" id="CADCXU010016411">
    <property type="protein sequence ID" value="CAB0005438.1"/>
    <property type="molecule type" value="Genomic_DNA"/>
</dbReference>
<keyword evidence="3" id="KW-1185">Reference proteome</keyword>
<sequence length="195" mass="22492">MDEPVAGREYLFSCFVLPTQERIAAKLSYLHRKSSYSHRDASRLQCANISEFSTAVSYGMDPLILIISCLRSRGERGVEASIMSLCYVWYVPSEIPDSESDIAATANRRKWRRRRDSNVEERTRRRSRKTQARDEEILSTEQRVRNPWRQHNIPERDFQAFSTLKSVLTAKVAGGSTTWRSLLGDIKKAIYELAD</sequence>
<protein>
    <submittedName>
        <fullName evidence="2">Uncharacterized protein</fullName>
    </submittedName>
</protein>
<name>A0A6H5GRD0_9HEMI</name>